<sequence>MRPLEQPVRAYDRAPAEFVYHLVLRNAPEDRRLSDEEWADVCTEAMSRTGIAPEGDSAGCRWVAVRHAEDHVHLVATLAGSIDSRDAR</sequence>
<proteinExistence type="predicted"/>
<name>A0ABU2JG84_9ACTN</name>
<keyword evidence="2" id="KW-1185">Reference proteome</keyword>
<organism evidence="1 2">
    <name type="scientific">Jatrophihabitans lederbergiae</name>
    <dbReference type="NCBI Taxonomy" id="3075547"/>
    <lineage>
        <taxon>Bacteria</taxon>
        <taxon>Bacillati</taxon>
        <taxon>Actinomycetota</taxon>
        <taxon>Actinomycetes</taxon>
        <taxon>Jatrophihabitantales</taxon>
        <taxon>Jatrophihabitantaceae</taxon>
        <taxon>Jatrophihabitans</taxon>
    </lineage>
</organism>
<dbReference type="Proteomes" id="UP001183176">
    <property type="component" value="Unassembled WGS sequence"/>
</dbReference>
<evidence type="ECO:0000313" key="1">
    <source>
        <dbReference type="EMBL" id="MDT0263988.1"/>
    </source>
</evidence>
<evidence type="ECO:0008006" key="3">
    <source>
        <dbReference type="Google" id="ProtNLM"/>
    </source>
</evidence>
<dbReference type="RefSeq" id="WP_311425131.1">
    <property type="nucleotide sequence ID" value="NZ_JAVREH010000063.1"/>
</dbReference>
<protein>
    <recommendedName>
        <fullName evidence="3">Transposase IS200-like domain-containing protein</fullName>
    </recommendedName>
</protein>
<accession>A0ABU2JG84</accession>
<comment type="caution">
    <text evidence="1">The sequence shown here is derived from an EMBL/GenBank/DDBJ whole genome shotgun (WGS) entry which is preliminary data.</text>
</comment>
<reference evidence="2" key="1">
    <citation type="submission" date="2023-07" db="EMBL/GenBank/DDBJ databases">
        <title>30 novel species of actinomycetes from the DSMZ collection.</title>
        <authorList>
            <person name="Nouioui I."/>
        </authorList>
    </citation>
    <scope>NUCLEOTIDE SEQUENCE [LARGE SCALE GENOMIC DNA]</scope>
    <source>
        <strain evidence="2">DSM 44399</strain>
    </source>
</reference>
<gene>
    <name evidence="1" type="ORF">RM423_21675</name>
</gene>
<dbReference type="EMBL" id="JAVREH010000063">
    <property type="protein sequence ID" value="MDT0263988.1"/>
    <property type="molecule type" value="Genomic_DNA"/>
</dbReference>
<evidence type="ECO:0000313" key="2">
    <source>
        <dbReference type="Proteomes" id="UP001183176"/>
    </source>
</evidence>